<sequence length="128" mass="14346">MRILKIDHINIRTPLFEETLRFYEDCLGMKRGPAGSVHGRPQNLWLYADGVPMIHVNGPTGDEVVAEAGVKSRLDHFALSCSGLAQWRAHLNAQGVEFREARLQGRDVTQLNLLDPNGVKIELQFAEI</sequence>
<name>A0A7W6G958_9SPHN</name>
<dbReference type="InterPro" id="IPR004360">
    <property type="entry name" value="Glyas_Fos-R_dOase_dom"/>
</dbReference>
<reference evidence="2 3" key="1">
    <citation type="submission" date="2020-08" db="EMBL/GenBank/DDBJ databases">
        <title>Genomic Encyclopedia of Type Strains, Phase IV (KMG-IV): sequencing the most valuable type-strain genomes for metagenomic binning, comparative biology and taxonomic classification.</title>
        <authorList>
            <person name="Goeker M."/>
        </authorList>
    </citation>
    <scope>NUCLEOTIDE SEQUENCE [LARGE SCALE GENOMIC DNA]</scope>
    <source>
        <strain evidence="2 3">DSM 27057</strain>
    </source>
</reference>
<dbReference type="InterPro" id="IPR037523">
    <property type="entry name" value="VOC_core"/>
</dbReference>
<evidence type="ECO:0000259" key="1">
    <source>
        <dbReference type="PROSITE" id="PS51819"/>
    </source>
</evidence>
<evidence type="ECO:0000313" key="2">
    <source>
        <dbReference type="EMBL" id="MBB3956712.1"/>
    </source>
</evidence>
<keyword evidence="2" id="KW-0560">Oxidoreductase</keyword>
<protein>
    <submittedName>
        <fullName evidence="2">Catechol 2,3-dioxygenase-like lactoylglutathione lyase family enzyme</fullName>
    </submittedName>
</protein>
<evidence type="ECO:0000313" key="3">
    <source>
        <dbReference type="Proteomes" id="UP000548867"/>
    </source>
</evidence>
<keyword evidence="3" id="KW-1185">Reference proteome</keyword>
<organism evidence="2 3">
    <name type="scientific">Novosphingobium sediminicola</name>
    <dbReference type="NCBI Taxonomy" id="563162"/>
    <lineage>
        <taxon>Bacteria</taxon>
        <taxon>Pseudomonadati</taxon>
        <taxon>Pseudomonadota</taxon>
        <taxon>Alphaproteobacteria</taxon>
        <taxon>Sphingomonadales</taxon>
        <taxon>Sphingomonadaceae</taxon>
        <taxon>Novosphingobium</taxon>
    </lineage>
</organism>
<dbReference type="GO" id="GO:0016829">
    <property type="term" value="F:lyase activity"/>
    <property type="evidence" value="ECO:0007669"/>
    <property type="project" value="UniProtKB-KW"/>
</dbReference>
<accession>A0A7W6G958</accession>
<dbReference type="AlphaFoldDB" id="A0A7W6G958"/>
<feature type="domain" description="VOC" evidence="1">
    <location>
        <begin position="5"/>
        <end position="126"/>
    </location>
</feature>
<comment type="caution">
    <text evidence="2">The sequence shown here is derived from an EMBL/GenBank/DDBJ whole genome shotgun (WGS) entry which is preliminary data.</text>
</comment>
<gene>
    <name evidence="2" type="ORF">GGR38_003678</name>
</gene>
<keyword evidence="2" id="KW-0223">Dioxygenase</keyword>
<dbReference type="EMBL" id="JACIDX010000015">
    <property type="protein sequence ID" value="MBB3956712.1"/>
    <property type="molecule type" value="Genomic_DNA"/>
</dbReference>
<dbReference type="InterPro" id="IPR029068">
    <property type="entry name" value="Glyas_Bleomycin-R_OHBP_Dase"/>
</dbReference>
<dbReference type="PROSITE" id="PS51819">
    <property type="entry name" value="VOC"/>
    <property type="match status" value="1"/>
</dbReference>
<dbReference type="PANTHER" id="PTHR21366">
    <property type="entry name" value="GLYOXALASE FAMILY PROTEIN"/>
    <property type="match status" value="1"/>
</dbReference>
<dbReference type="Gene3D" id="3.10.180.10">
    <property type="entry name" value="2,3-Dihydroxybiphenyl 1,2-Dioxygenase, domain 1"/>
    <property type="match status" value="1"/>
</dbReference>
<dbReference type="InterPro" id="IPR050383">
    <property type="entry name" value="GlyoxalaseI/FosfomycinResist"/>
</dbReference>
<dbReference type="GO" id="GO:0051213">
    <property type="term" value="F:dioxygenase activity"/>
    <property type="evidence" value="ECO:0007669"/>
    <property type="project" value="UniProtKB-KW"/>
</dbReference>
<dbReference type="Pfam" id="PF00903">
    <property type="entry name" value="Glyoxalase"/>
    <property type="match status" value="1"/>
</dbReference>
<keyword evidence="2" id="KW-0456">Lyase</keyword>
<dbReference type="SUPFAM" id="SSF54593">
    <property type="entry name" value="Glyoxalase/Bleomycin resistance protein/Dihydroxybiphenyl dioxygenase"/>
    <property type="match status" value="1"/>
</dbReference>
<proteinExistence type="predicted"/>
<dbReference type="Proteomes" id="UP000548867">
    <property type="component" value="Unassembled WGS sequence"/>
</dbReference>